<proteinExistence type="predicted"/>
<feature type="non-terminal residue" evidence="1">
    <location>
        <position position="157"/>
    </location>
</feature>
<comment type="caution">
    <text evidence="1">The sequence shown here is derived from an EMBL/GenBank/DDBJ whole genome shotgun (WGS) entry which is preliminary data.</text>
</comment>
<evidence type="ECO:0000313" key="1">
    <source>
        <dbReference type="EMBL" id="KKL78786.1"/>
    </source>
</evidence>
<reference evidence="1" key="1">
    <citation type="journal article" date="2015" name="Nature">
        <title>Complex archaea that bridge the gap between prokaryotes and eukaryotes.</title>
        <authorList>
            <person name="Spang A."/>
            <person name="Saw J.H."/>
            <person name="Jorgensen S.L."/>
            <person name="Zaremba-Niedzwiedzka K."/>
            <person name="Martijn J."/>
            <person name="Lind A.E."/>
            <person name="van Eijk R."/>
            <person name="Schleper C."/>
            <person name="Guy L."/>
            <person name="Ettema T.J."/>
        </authorList>
    </citation>
    <scope>NUCLEOTIDE SEQUENCE</scope>
</reference>
<dbReference type="EMBL" id="LAZR01023351">
    <property type="protein sequence ID" value="KKL78786.1"/>
    <property type="molecule type" value="Genomic_DNA"/>
</dbReference>
<organism evidence="1">
    <name type="scientific">marine sediment metagenome</name>
    <dbReference type="NCBI Taxonomy" id="412755"/>
    <lineage>
        <taxon>unclassified sequences</taxon>
        <taxon>metagenomes</taxon>
        <taxon>ecological metagenomes</taxon>
    </lineage>
</organism>
<dbReference type="AlphaFoldDB" id="A0A0F9FK02"/>
<protein>
    <submittedName>
        <fullName evidence="1">Uncharacterized protein</fullName>
    </submittedName>
</protein>
<sequence>MRSLPPTYKILTGVSKMNMKLRITVPRLLLASLFVGLVLLGNYAFGATITFAPDTLSEFQTNGDVIYQNGSSYALSTLSDPAVETPNRLRFTTVISAPDRAAYSHDMIGASFNPSVQGAISHIDFGIEVIDPIPGFDTGIRFGIEQAGNTYFFSEVS</sequence>
<accession>A0A0F9FK02</accession>
<name>A0A0F9FK02_9ZZZZ</name>
<gene>
    <name evidence="1" type="ORF">LCGC14_2021350</name>
</gene>